<organism evidence="1 2">
    <name type="scientific">Drosophila gunungcola</name>
    <name type="common">fruit fly</name>
    <dbReference type="NCBI Taxonomy" id="103775"/>
    <lineage>
        <taxon>Eukaryota</taxon>
        <taxon>Metazoa</taxon>
        <taxon>Ecdysozoa</taxon>
        <taxon>Arthropoda</taxon>
        <taxon>Hexapoda</taxon>
        <taxon>Insecta</taxon>
        <taxon>Pterygota</taxon>
        <taxon>Neoptera</taxon>
        <taxon>Endopterygota</taxon>
        <taxon>Diptera</taxon>
        <taxon>Brachycera</taxon>
        <taxon>Muscomorpha</taxon>
        <taxon>Ephydroidea</taxon>
        <taxon>Drosophilidae</taxon>
        <taxon>Drosophila</taxon>
        <taxon>Sophophora</taxon>
    </lineage>
</organism>
<proteinExistence type="predicted"/>
<evidence type="ECO:0000313" key="1">
    <source>
        <dbReference type="EMBL" id="KAI8036315.1"/>
    </source>
</evidence>
<keyword evidence="2" id="KW-1185">Reference proteome</keyword>
<dbReference type="Proteomes" id="UP001059596">
    <property type="component" value="Unassembled WGS sequence"/>
</dbReference>
<protein>
    <submittedName>
        <fullName evidence="1">Uncharacterized protein</fullName>
    </submittedName>
</protein>
<reference evidence="1" key="1">
    <citation type="journal article" date="2023" name="Genome Biol. Evol.">
        <title>Long-read-based Genome Assembly of Drosophila gunungcola Reveals Fewer Chemosensory Genes in Flower-breeding Species.</title>
        <authorList>
            <person name="Negi A."/>
            <person name="Liao B.Y."/>
            <person name="Yeh S.D."/>
        </authorList>
    </citation>
    <scope>NUCLEOTIDE SEQUENCE</scope>
    <source>
        <strain evidence="1">Sukarami</strain>
    </source>
</reference>
<comment type="caution">
    <text evidence="1">The sequence shown here is derived from an EMBL/GenBank/DDBJ whole genome shotgun (WGS) entry which is preliminary data.</text>
</comment>
<dbReference type="AlphaFoldDB" id="A0A9P9YGK0"/>
<name>A0A9P9YGK0_9MUSC</name>
<dbReference type="EMBL" id="JAMKOV010000021">
    <property type="protein sequence ID" value="KAI8036315.1"/>
    <property type="molecule type" value="Genomic_DNA"/>
</dbReference>
<accession>A0A9P9YGK0</accession>
<evidence type="ECO:0000313" key="2">
    <source>
        <dbReference type="Proteomes" id="UP001059596"/>
    </source>
</evidence>
<sequence>MLLSNAIKTIGLGFRVRSLECYIELLLRLFLQDLVVDHQDAAAADKQGAQDDLWKKGVSNERTIIRNFMEPTLSRQLFAQYIAGYGCESKTQGIGHRHRHRNTGTLECPHIQSAPALVESKGYPIAPAGAHCASLLDEVSPLGARISDRLDSLAAEANERIGNAPQQAHDKKLN</sequence>
<gene>
    <name evidence="1" type="ORF">M5D96_010908</name>
</gene>